<keyword evidence="5" id="KW-0904">Protein phosphatase</keyword>
<evidence type="ECO:0000313" key="9">
    <source>
        <dbReference type="Proteomes" id="UP000092445"/>
    </source>
</evidence>
<feature type="active site" evidence="6">
    <location>
        <position position="55"/>
    </location>
</feature>
<dbReference type="GO" id="GO:0005737">
    <property type="term" value="C:cytoplasm"/>
    <property type="evidence" value="ECO:0007669"/>
    <property type="project" value="UniProtKB-SubCell"/>
</dbReference>
<proteinExistence type="inferred from homology"/>
<reference evidence="9" key="1">
    <citation type="submission" date="2014-03" db="EMBL/GenBank/DDBJ databases">
        <authorList>
            <person name="Aksoy S."/>
            <person name="Warren W."/>
            <person name="Wilson R.K."/>
        </authorList>
    </citation>
    <scope>NUCLEOTIDE SEQUENCE [LARGE SCALE GENOMIC DNA]</scope>
    <source>
        <strain evidence="9">IAEA</strain>
    </source>
</reference>
<dbReference type="PRINTS" id="PR00719">
    <property type="entry name" value="LMWPTPASE"/>
</dbReference>
<name>A0A1B0A7S7_GLOPL</name>
<evidence type="ECO:0000256" key="4">
    <source>
        <dbReference type="ARBA" id="ARBA00022801"/>
    </source>
</evidence>
<evidence type="ECO:0000256" key="6">
    <source>
        <dbReference type="PIRSR" id="PIRSR617867-1"/>
    </source>
</evidence>
<organism evidence="8 9">
    <name type="scientific">Glossina pallidipes</name>
    <name type="common">Tsetse fly</name>
    <dbReference type="NCBI Taxonomy" id="7398"/>
    <lineage>
        <taxon>Eukaryota</taxon>
        <taxon>Metazoa</taxon>
        <taxon>Ecdysozoa</taxon>
        <taxon>Arthropoda</taxon>
        <taxon>Hexapoda</taxon>
        <taxon>Insecta</taxon>
        <taxon>Pterygota</taxon>
        <taxon>Neoptera</taxon>
        <taxon>Endopterygota</taxon>
        <taxon>Diptera</taxon>
        <taxon>Brachycera</taxon>
        <taxon>Muscomorpha</taxon>
        <taxon>Hippoboscoidea</taxon>
        <taxon>Glossinidae</taxon>
        <taxon>Glossina</taxon>
    </lineage>
</organism>
<keyword evidence="3" id="KW-0963">Cytoplasm</keyword>
<dbReference type="FunFam" id="3.40.50.2300:FF:000105">
    <property type="entry name" value="Low molecular weight phosphotyrosine protein"/>
    <property type="match status" value="1"/>
</dbReference>
<evidence type="ECO:0000256" key="2">
    <source>
        <dbReference type="ARBA" id="ARBA00011063"/>
    </source>
</evidence>
<evidence type="ECO:0000256" key="3">
    <source>
        <dbReference type="ARBA" id="ARBA00022490"/>
    </source>
</evidence>
<dbReference type="PANTHER" id="PTHR11717">
    <property type="entry name" value="LOW MOLECULAR WEIGHT PROTEIN TYROSINE PHOSPHATASE"/>
    <property type="match status" value="1"/>
</dbReference>
<evidence type="ECO:0000259" key="7">
    <source>
        <dbReference type="SMART" id="SM00226"/>
    </source>
</evidence>
<evidence type="ECO:0000256" key="5">
    <source>
        <dbReference type="ARBA" id="ARBA00022912"/>
    </source>
</evidence>
<sequence length="210" mass="24158">MAKKILMVCLGNTCRSPIAEAVMLEIVKNYGLSEDWHDHDDAGFEKAYQQSNTCRSPMAEAIMRDLCDELELSWVIDSAGLRSWNVGRRPDERCLKILEENGLSTKHYGRMVNLDDFRNFDYIVCMDETNASELQAMSEMVGRKCKARIEQLTSYLHNDGEEMIKDPFFTRGLNGFRCAFNQISRCCRVFIKQVQHRENHGFSLPLGQNS</sequence>
<dbReference type="InterPro" id="IPR050438">
    <property type="entry name" value="LMW_PTPase"/>
</dbReference>
<reference evidence="8" key="2">
    <citation type="submission" date="2020-05" db="UniProtKB">
        <authorList>
            <consortium name="EnsemblMetazoa"/>
        </authorList>
    </citation>
    <scope>IDENTIFICATION</scope>
    <source>
        <strain evidence="8">IAEA</strain>
    </source>
</reference>
<dbReference type="PANTHER" id="PTHR11717:SF29">
    <property type="entry name" value="ACID PHOSPHATASE"/>
    <property type="match status" value="1"/>
</dbReference>
<feature type="domain" description="Phosphotyrosine protein phosphatase I" evidence="7">
    <location>
        <begin position="51"/>
        <end position="193"/>
    </location>
</feature>
<dbReference type="SMART" id="SM00226">
    <property type="entry name" value="LMWPc"/>
    <property type="match status" value="1"/>
</dbReference>
<protein>
    <recommendedName>
        <fullName evidence="7">Phosphotyrosine protein phosphatase I domain-containing protein</fullName>
    </recommendedName>
</protein>
<comment type="subcellular location">
    <subcellularLocation>
        <location evidence="1">Cytoplasm</location>
    </subcellularLocation>
</comment>
<evidence type="ECO:0000313" key="8">
    <source>
        <dbReference type="EnsemblMetazoa" id="GPAI036933-PA"/>
    </source>
</evidence>
<dbReference type="Gene3D" id="3.40.50.2300">
    <property type="match status" value="2"/>
</dbReference>
<dbReference type="SUPFAM" id="SSF52788">
    <property type="entry name" value="Phosphotyrosine protein phosphatases I"/>
    <property type="match status" value="2"/>
</dbReference>
<evidence type="ECO:0000256" key="1">
    <source>
        <dbReference type="ARBA" id="ARBA00004496"/>
    </source>
</evidence>
<dbReference type="EnsemblMetazoa" id="GPAI036933-RA">
    <property type="protein sequence ID" value="GPAI036933-PA"/>
    <property type="gene ID" value="GPAI036933"/>
</dbReference>
<dbReference type="InterPro" id="IPR017867">
    <property type="entry name" value="Tyr_phospatase_low_mol_wt"/>
</dbReference>
<dbReference type="InterPro" id="IPR036196">
    <property type="entry name" value="Ptyr_pPase_sf"/>
</dbReference>
<dbReference type="VEuPathDB" id="VectorBase:GPAI036933"/>
<keyword evidence="4" id="KW-0378">Hydrolase</keyword>
<dbReference type="InterPro" id="IPR023485">
    <property type="entry name" value="Ptyr_pPase"/>
</dbReference>
<accession>A0A1B0A7S7</accession>
<dbReference type="Proteomes" id="UP000092445">
    <property type="component" value="Unassembled WGS sequence"/>
</dbReference>
<dbReference type="CDD" id="cd16343">
    <property type="entry name" value="LMWPTP"/>
    <property type="match status" value="1"/>
</dbReference>
<feature type="active site" description="Proton donor" evidence="6">
    <location>
        <position position="166"/>
    </location>
</feature>
<dbReference type="STRING" id="7398.A0A1B0A7S7"/>
<dbReference type="AlphaFoldDB" id="A0A1B0A7S7"/>
<dbReference type="Pfam" id="PF01451">
    <property type="entry name" value="LMWPc"/>
    <property type="match status" value="2"/>
</dbReference>
<dbReference type="GO" id="GO:0004725">
    <property type="term" value="F:protein tyrosine phosphatase activity"/>
    <property type="evidence" value="ECO:0007669"/>
    <property type="project" value="InterPro"/>
</dbReference>
<keyword evidence="9" id="KW-1185">Reference proteome</keyword>
<comment type="similarity">
    <text evidence="2">Belongs to the low molecular weight phosphotyrosine protein phosphatase family.</text>
</comment>